<protein>
    <submittedName>
        <fullName evidence="3">Prepilin-type N-terminal cleavage/methylation domain-containing protein</fullName>
    </submittedName>
</protein>
<dbReference type="Gene3D" id="2.60.40.10">
    <property type="entry name" value="Immunoglobulins"/>
    <property type="match status" value="2"/>
</dbReference>
<sequence length="1065" mass="111015">MTIRRKYPTQAKPDSGMTLPELLVAMIISTVVIAIGVSLLSQTFRVAASTQTRAELWSSMTNSSIQLIRDVNDGTKIVTSEPRHLAVQVVRDGRCQTRDWQVDGDRLVSTTTFYDAPSCTGGSTERKVVAIKGNLKSFTFTYYSAASVDSELPAPVSPGVVNRVGWTMSATPTDTTAVLRLESGAAFTGRGASTDGGGATQTPLAAFLSVTTNASGIEGVSAPILSWTDATPELTQGWAVYRTSYPEGSDASSSSTGWEQIAYLRTATPAPGTMTYTDRTLPRGYTGLYVVRATVPDGYGPSSNQKATGLRPSPSSTLTTTGAPSTIELSWTAPRGATGYDIYRSETGSPAPILYRTSDDIKGSAKRSGTGDAVRWTWTDPLAAGHAHTYSVVPVNRWERLATTSSQTGSLPIGEALARAYSGTTSTTRTAPRAASPLSGAFTAPARPERAVLDLSSRSSATDYRSTVAWTPAPWVGGGPEVATDGQGHRDRGWAAERRGSAWEAVWAAETPRTTTVRTDAGTEPDITYGYRTRTVNGSGASAWAAEARILQRPAVPDSPTIALSGLTTRQATVRAATSPSATAWEIGMTTTAGSPAMRGVRDADANRRAVYDQLTHSSSNAWRSRSTNIPPTGVSGGGTSAWGATDSITTDRLRVWLSDGSKTTLSVSARLNTEGGSSASVTRSGITGVVGAETQGSYGGGQAHIFRPLPHNTSYTLTGDLTDGYNNVSDSATITTDRLSVWLSDGSATTRSVSARLHNLNGSSASLTVEGHQTQPSLGGGQLHTFGDGHPGLTHNTGYTLTARLTDGFNHVSYQDVIRTLEFLPPRVAFDSITTRSARAWADCGSAAGCAVVGPDGRELLSGSTWNQLSDDSWHDFQGVASDGWNRVTTRASARTLRLVAAPPSCSMTGGGDSPGSATISAWGGSGGYEYSPARVRTGLGPGSYGGAARSTVSDGYNSSASGWVSCGSVTVTDPYPTPWGGSAPAGCPYPGTYITPASPRTWQVRRASVATCELRWLVTAAGEAPGRPAGMVEGAGVYSVGSGASAYTRTSGESGPMGPLVGG</sequence>
<keyword evidence="2" id="KW-0812">Transmembrane</keyword>
<accession>D1BBK6</accession>
<evidence type="ECO:0000313" key="4">
    <source>
        <dbReference type="Proteomes" id="UP000000322"/>
    </source>
</evidence>
<organism evidence="3 4">
    <name type="scientific">Sanguibacter keddieii (strain ATCC 51767 / DSM 10542 / NCFB 3025 / ST-74)</name>
    <dbReference type="NCBI Taxonomy" id="446469"/>
    <lineage>
        <taxon>Bacteria</taxon>
        <taxon>Bacillati</taxon>
        <taxon>Actinomycetota</taxon>
        <taxon>Actinomycetes</taxon>
        <taxon>Micrococcales</taxon>
        <taxon>Sanguibacteraceae</taxon>
        <taxon>Sanguibacter</taxon>
    </lineage>
</organism>
<dbReference type="KEGG" id="ske:Sked_28750"/>
<dbReference type="SUPFAM" id="SSF49265">
    <property type="entry name" value="Fibronectin type III"/>
    <property type="match status" value="1"/>
</dbReference>
<dbReference type="InterPro" id="IPR036116">
    <property type="entry name" value="FN3_sf"/>
</dbReference>
<feature type="region of interest" description="Disordered" evidence="1">
    <location>
        <begin position="622"/>
        <end position="644"/>
    </location>
</feature>
<dbReference type="RefSeq" id="WP_012867846.1">
    <property type="nucleotide sequence ID" value="NC_013521.1"/>
</dbReference>
<dbReference type="PROSITE" id="PS00409">
    <property type="entry name" value="PROKAR_NTER_METHYL"/>
    <property type="match status" value="1"/>
</dbReference>
<dbReference type="EMBL" id="CP001819">
    <property type="protein sequence ID" value="ACZ22777.1"/>
    <property type="molecule type" value="Genomic_DNA"/>
</dbReference>
<name>D1BBK6_SANKS</name>
<evidence type="ECO:0000256" key="1">
    <source>
        <dbReference type="SAM" id="MobiDB-lite"/>
    </source>
</evidence>
<dbReference type="InterPro" id="IPR012902">
    <property type="entry name" value="N_methyl_site"/>
</dbReference>
<dbReference type="HOGENOM" id="CLU_288524_0_0_11"/>
<evidence type="ECO:0000313" key="3">
    <source>
        <dbReference type="EMBL" id="ACZ22777.1"/>
    </source>
</evidence>
<dbReference type="Proteomes" id="UP000000322">
    <property type="component" value="Chromosome"/>
</dbReference>
<dbReference type="GO" id="GO:0005975">
    <property type="term" value="P:carbohydrate metabolic process"/>
    <property type="evidence" value="ECO:0007669"/>
    <property type="project" value="UniProtKB-ARBA"/>
</dbReference>
<gene>
    <name evidence="3" type="ordered locus">Sked_28750</name>
</gene>
<dbReference type="eggNOG" id="COG2165">
    <property type="taxonomic scope" value="Bacteria"/>
</dbReference>
<feature type="region of interest" description="Disordered" evidence="1">
    <location>
        <begin position="300"/>
        <end position="324"/>
    </location>
</feature>
<keyword evidence="4" id="KW-1185">Reference proteome</keyword>
<proteinExistence type="predicted"/>
<evidence type="ECO:0000256" key="2">
    <source>
        <dbReference type="SAM" id="Phobius"/>
    </source>
</evidence>
<dbReference type="OrthoDB" id="4819682at2"/>
<feature type="transmembrane region" description="Helical" evidence="2">
    <location>
        <begin position="21"/>
        <end position="40"/>
    </location>
</feature>
<keyword evidence="2" id="KW-1133">Transmembrane helix</keyword>
<dbReference type="InterPro" id="IPR013783">
    <property type="entry name" value="Ig-like_fold"/>
</dbReference>
<reference evidence="3 4" key="1">
    <citation type="journal article" date="2009" name="Stand. Genomic Sci.">
        <title>Complete genome sequence of Sanguibacter keddieii type strain (ST-74).</title>
        <authorList>
            <person name="Ivanova N."/>
            <person name="Sikorski J."/>
            <person name="Sims D."/>
            <person name="Brettin T."/>
            <person name="Detter J.C."/>
            <person name="Han C."/>
            <person name="Lapidus A."/>
            <person name="Copeland A."/>
            <person name="Glavina Del Rio T."/>
            <person name="Nolan M."/>
            <person name="Chen F."/>
            <person name="Lucas S."/>
            <person name="Tice H."/>
            <person name="Cheng J.F."/>
            <person name="Bruce D."/>
            <person name="Goodwin L."/>
            <person name="Pitluck S."/>
            <person name="Pati A."/>
            <person name="Mavromatis K."/>
            <person name="Chen A."/>
            <person name="Palaniappan K."/>
            <person name="D'haeseleer P."/>
            <person name="Chain P."/>
            <person name="Bristow J."/>
            <person name="Eisen J.A."/>
            <person name="Markowitz V."/>
            <person name="Hugenholtz P."/>
            <person name="Goker M."/>
            <person name="Pukall R."/>
            <person name="Klenk H.P."/>
            <person name="Kyrpides N.C."/>
        </authorList>
    </citation>
    <scope>NUCLEOTIDE SEQUENCE [LARGE SCALE GENOMIC DNA]</scope>
    <source>
        <strain evidence="4">ATCC 51767 / DSM 10542 / NCFB 3025 / ST-74</strain>
    </source>
</reference>
<dbReference type="NCBIfam" id="TIGR02532">
    <property type="entry name" value="IV_pilin_GFxxxE"/>
    <property type="match status" value="1"/>
</dbReference>
<keyword evidence="2" id="KW-0472">Membrane</keyword>
<feature type="compositionally biased region" description="Low complexity" evidence="1">
    <location>
        <begin position="308"/>
        <end position="324"/>
    </location>
</feature>
<feature type="compositionally biased region" description="Polar residues" evidence="1">
    <location>
        <begin position="622"/>
        <end position="631"/>
    </location>
</feature>
<dbReference type="AlphaFoldDB" id="D1BBK6"/>